<keyword evidence="3" id="KW-1003">Cell membrane</keyword>
<evidence type="ECO:0000256" key="3">
    <source>
        <dbReference type="ARBA" id="ARBA00022475"/>
    </source>
</evidence>
<accession>A0AAP5LNQ7</accession>
<feature type="transmembrane region" description="Helical" evidence="7">
    <location>
        <begin position="272"/>
        <end position="295"/>
    </location>
</feature>
<proteinExistence type="inferred from homology"/>
<dbReference type="InterPro" id="IPR035906">
    <property type="entry name" value="MetI-like_sf"/>
</dbReference>
<feature type="transmembrane region" description="Helical" evidence="7">
    <location>
        <begin position="172"/>
        <end position="191"/>
    </location>
</feature>
<dbReference type="InterPro" id="IPR045621">
    <property type="entry name" value="BPD_transp_1_N"/>
</dbReference>
<feature type="domain" description="ABC transmembrane type-1" evidence="8">
    <location>
        <begin position="94"/>
        <end position="291"/>
    </location>
</feature>
<keyword evidence="6 7" id="KW-0472">Membrane</keyword>
<evidence type="ECO:0000313" key="10">
    <source>
        <dbReference type="Proteomes" id="UP001254832"/>
    </source>
</evidence>
<comment type="caution">
    <text evidence="9">The sequence shown here is derived from an EMBL/GenBank/DDBJ whole genome shotgun (WGS) entry which is preliminary data.</text>
</comment>
<evidence type="ECO:0000256" key="2">
    <source>
        <dbReference type="ARBA" id="ARBA00022448"/>
    </source>
</evidence>
<keyword evidence="2 7" id="KW-0813">Transport</keyword>
<keyword evidence="4 7" id="KW-0812">Transmembrane</keyword>
<evidence type="ECO:0000256" key="5">
    <source>
        <dbReference type="ARBA" id="ARBA00022989"/>
    </source>
</evidence>
<dbReference type="PANTHER" id="PTHR43163">
    <property type="entry name" value="DIPEPTIDE TRANSPORT SYSTEM PERMEASE PROTEIN DPPB-RELATED"/>
    <property type="match status" value="1"/>
</dbReference>
<dbReference type="Proteomes" id="UP001254832">
    <property type="component" value="Unassembled WGS sequence"/>
</dbReference>
<dbReference type="AlphaFoldDB" id="A0AAP5LNQ7"/>
<sequence>MKHYVLKRLGQSVLAVLGAATLVFFIIRLSGDPARLMLPPEASEEQVTALRESLGFNQPLWMQYIDYLKNLFTGDLGNSLYYKESALKLVLERMPATIDLAMFAIIIAVTVGLLAGIVSAYKKNSWIDYVVNGWIFLTQSLPVFWIGIVLIMIFAVNLHWLPTSGNRGLESIILPALTLAAYPIAPIARTMRASLIEVMDKGYMITSQAQGFSKPSRILKRGLKNAFLPVITVISLEFGVMIAGAVVTETIFSWPGVGQLIIQGVSNRDFPLVQASILVISIIYIAITLVTDLIYHRLDPRIKVH</sequence>
<dbReference type="InterPro" id="IPR000515">
    <property type="entry name" value="MetI-like"/>
</dbReference>
<feature type="transmembrane region" description="Helical" evidence="7">
    <location>
        <begin position="12"/>
        <end position="31"/>
    </location>
</feature>
<organism evidence="9 10">
    <name type="scientific">Paenibacillus amylolyticus</name>
    <dbReference type="NCBI Taxonomy" id="1451"/>
    <lineage>
        <taxon>Bacteria</taxon>
        <taxon>Bacillati</taxon>
        <taxon>Bacillota</taxon>
        <taxon>Bacilli</taxon>
        <taxon>Bacillales</taxon>
        <taxon>Paenibacillaceae</taxon>
        <taxon>Paenibacillus</taxon>
    </lineage>
</organism>
<evidence type="ECO:0000256" key="4">
    <source>
        <dbReference type="ARBA" id="ARBA00022692"/>
    </source>
</evidence>
<evidence type="ECO:0000313" key="9">
    <source>
        <dbReference type="EMBL" id="MDR6721759.1"/>
    </source>
</evidence>
<gene>
    <name evidence="9" type="ORF">J2W91_000207</name>
</gene>
<dbReference type="Gene3D" id="1.10.3720.10">
    <property type="entry name" value="MetI-like"/>
    <property type="match status" value="1"/>
</dbReference>
<dbReference type="CDD" id="cd06261">
    <property type="entry name" value="TM_PBP2"/>
    <property type="match status" value="1"/>
</dbReference>
<dbReference type="PROSITE" id="PS50928">
    <property type="entry name" value="ABC_TM1"/>
    <property type="match status" value="1"/>
</dbReference>
<feature type="transmembrane region" description="Helical" evidence="7">
    <location>
        <begin position="226"/>
        <end position="252"/>
    </location>
</feature>
<dbReference type="GO" id="GO:0055085">
    <property type="term" value="P:transmembrane transport"/>
    <property type="evidence" value="ECO:0007669"/>
    <property type="project" value="InterPro"/>
</dbReference>
<evidence type="ECO:0000256" key="1">
    <source>
        <dbReference type="ARBA" id="ARBA00004651"/>
    </source>
</evidence>
<dbReference type="GO" id="GO:0005886">
    <property type="term" value="C:plasma membrane"/>
    <property type="evidence" value="ECO:0007669"/>
    <property type="project" value="UniProtKB-SubCell"/>
</dbReference>
<dbReference type="SUPFAM" id="SSF161098">
    <property type="entry name" value="MetI-like"/>
    <property type="match status" value="1"/>
</dbReference>
<evidence type="ECO:0000256" key="7">
    <source>
        <dbReference type="RuleBase" id="RU363032"/>
    </source>
</evidence>
<name>A0AAP5LNQ7_PAEAM</name>
<feature type="transmembrane region" description="Helical" evidence="7">
    <location>
        <begin position="133"/>
        <end position="160"/>
    </location>
</feature>
<feature type="transmembrane region" description="Helical" evidence="7">
    <location>
        <begin position="100"/>
        <end position="121"/>
    </location>
</feature>
<keyword evidence="5 7" id="KW-1133">Transmembrane helix</keyword>
<comment type="subcellular location">
    <subcellularLocation>
        <location evidence="1 7">Cell membrane</location>
        <topology evidence="1 7">Multi-pass membrane protein</topology>
    </subcellularLocation>
</comment>
<dbReference type="Pfam" id="PF19300">
    <property type="entry name" value="BPD_transp_1_N"/>
    <property type="match status" value="1"/>
</dbReference>
<protein>
    <submittedName>
        <fullName evidence="9">Peptide/nickel transport system permease protein</fullName>
    </submittedName>
</protein>
<dbReference type="EMBL" id="JAVDTR010000001">
    <property type="protein sequence ID" value="MDR6721759.1"/>
    <property type="molecule type" value="Genomic_DNA"/>
</dbReference>
<reference evidence="9" key="1">
    <citation type="submission" date="2023-07" db="EMBL/GenBank/DDBJ databases">
        <title>Sorghum-associated microbial communities from plants grown in Nebraska, USA.</title>
        <authorList>
            <person name="Schachtman D."/>
        </authorList>
    </citation>
    <scope>NUCLEOTIDE SEQUENCE</scope>
    <source>
        <strain evidence="9">BE80</strain>
    </source>
</reference>
<dbReference type="Pfam" id="PF00528">
    <property type="entry name" value="BPD_transp_1"/>
    <property type="match status" value="1"/>
</dbReference>
<comment type="similarity">
    <text evidence="7">Belongs to the binding-protein-dependent transport system permease family.</text>
</comment>
<evidence type="ECO:0000256" key="6">
    <source>
        <dbReference type="ARBA" id="ARBA00023136"/>
    </source>
</evidence>
<dbReference type="PANTHER" id="PTHR43163:SF6">
    <property type="entry name" value="DIPEPTIDE TRANSPORT SYSTEM PERMEASE PROTEIN DPPB-RELATED"/>
    <property type="match status" value="1"/>
</dbReference>
<dbReference type="RefSeq" id="WP_056690418.1">
    <property type="nucleotide sequence ID" value="NZ_JAVDTR010000001.1"/>
</dbReference>
<evidence type="ECO:0000259" key="8">
    <source>
        <dbReference type="PROSITE" id="PS50928"/>
    </source>
</evidence>